<proteinExistence type="predicted"/>
<sequence>MTLSSSLWTTVYTTLIFDSVTENVTSLLTNTITENVTPLLRNTTYRENKTEEYQVSNIEFVNYSILHWPNYVWFAAGLGTGIFIMLIINSNLYCKVWCPNFRILRRIWIFFRILWHRFIVWYRHVCLGRNEYFISTPKQNNRVIKEQYKINFQLLPRVSLSSRLTSQPRSLQQSQLSHRSQMSQLPCGSQLLQLSNLTNQSQSSSQQSQWNTTLPTVSRQSHIQQQLSSSSDSNRLLVSPVRNSPATIEKSRITAIIHTTAITTMIATSTTTPGRLTSFPTQ</sequence>
<name>A0A158NFA0_ATTCE</name>
<keyword evidence="1" id="KW-1133">Transmembrane helix</keyword>
<keyword evidence="1" id="KW-0812">Transmembrane</keyword>
<dbReference type="EMBL" id="ADTU01013792">
    <property type="status" value="NOT_ANNOTATED_CDS"/>
    <property type="molecule type" value="Genomic_DNA"/>
</dbReference>
<dbReference type="InParanoid" id="A0A158NFA0"/>
<evidence type="ECO:0000313" key="3">
    <source>
        <dbReference type="Proteomes" id="UP000005205"/>
    </source>
</evidence>
<keyword evidence="1" id="KW-0472">Membrane</keyword>
<organism evidence="2 3">
    <name type="scientific">Atta cephalotes</name>
    <name type="common">Leafcutter ant</name>
    <dbReference type="NCBI Taxonomy" id="12957"/>
    <lineage>
        <taxon>Eukaryota</taxon>
        <taxon>Metazoa</taxon>
        <taxon>Ecdysozoa</taxon>
        <taxon>Arthropoda</taxon>
        <taxon>Hexapoda</taxon>
        <taxon>Insecta</taxon>
        <taxon>Pterygota</taxon>
        <taxon>Neoptera</taxon>
        <taxon>Endopterygota</taxon>
        <taxon>Hymenoptera</taxon>
        <taxon>Apocrita</taxon>
        <taxon>Aculeata</taxon>
        <taxon>Formicoidea</taxon>
        <taxon>Formicidae</taxon>
        <taxon>Myrmicinae</taxon>
        <taxon>Atta</taxon>
    </lineage>
</organism>
<evidence type="ECO:0000256" key="1">
    <source>
        <dbReference type="SAM" id="Phobius"/>
    </source>
</evidence>
<accession>A0A158NFA0</accession>
<dbReference type="AlphaFoldDB" id="A0A158NFA0"/>
<reference evidence="3" key="1">
    <citation type="journal article" date="2011" name="PLoS Genet.">
        <title>The genome sequence of the leaf-cutter ant Atta cephalotes reveals insights into its obligate symbiotic lifestyle.</title>
        <authorList>
            <person name="Suen G."/>
            <person name="Teiling C."/>
            <person name="Li L."/>
            <person name="Holt C."/>
            <person name="Abouheif E."/>
            <person name="Bornberg-Bauer E."/>
            <person name="Bouffard P."/>
            <person name="Caldera E.J."/>
            <person name="Cash E."/>
            <person name="Cavanaugh A."/>
            <person name="Denas O."/>
            <person name="Elhaik E."/>
            <person name="Fave M.J."/>
            <person name="Gadau J."/>
            <person name="Gibson J.D."/>
            <person name="Graur D."/>
            <person name="Grubbs K.J."/>
            <person name="Hagen D.E."/>
            <person name="Harkins T.T."/>
            <person name="Helmkampf M."/>
            <person name="Hu H."/>
            <person name="Johnson B.R."/>
            <person name="Kim J."/>
            <person name="Marsh S.E."/>
            <person name="Moeller J.A."/>
            <person name="Munoz-Torres M.C."/>
            <person name="Murphy M.C."/>
            <person name="Naughton M.C."/>
            <person name="Nigam S."/>
            <person name="Overson R."/>
            <person name="Rajakumar R."/>
            <person name="Reese J.T."/>
            <person name="Scott J.J."/>
            <person name="Smith C.R."/>
            <person name="Tao S."/>
            <person name="Tsutsui N.D."/>
            <person name="Viljakainen L."/>
            <person name="Wissler L."/>
            <person name="Yandell M.D."/>
            <person name="Zimmer F."/>
            <person name="Taylor J."/>
            <person name="Slater S.C."/>
            <person name="Clifton S.W."/>
            <person name="Warren W.C."/>
            <person name="Elsik C.G."/>
            <person name="Smith C.D."/>
            <person name="Weinstock G.M."/>
            <person name="Gerardo N.M."/>
            <person name="Currie C.R."/>
        </authorList>
    </citation>
    <scope>NUCLEOTIDE SEQUENCE [LARGE SCALE GENOMIC DNA]</scope>
</reference>
<evidence type="ECO:0000313" key="2">
    <source>
        <dbReference type="EnsemblMetazoa" id="XP_012056208.1"/>
    </source>
</evidence>
<dbReference type="Proteomes" id="UP000005205">
    <property type="component" value="Unassembled WGS sequence"/>
</dbReference>
<reference evidence="2" key="2">
    <citation type="submission" date="2016-04" db="UniProtKB">
        <authorList>
            <consortium name="EnsemblMetazoa"/>
        </authorList>
    </citation>
    <scope>IDENTIFICATION</scope>
</reference>
<protein>
    <submittedName>
        <fullName evidence="2">Uncharacterized protein</fullName>
    </submittedName>
</protein>
<dbReference type="KEGG" id="acep:105619295"/>
<gene>
    <name evidence="2" type="primary">105619295</name>
</gene>
<keyword evidence="3" id="KW-1185">Reference proteome</keyword>
<feature type="transmembrane region" description="Helical" evidence="1">
    <location>
        <begin position="71"/>
        <end position="91"/>
    </location>
</feature>
<dbReference type="OrthoDB" id="7553845at2759"/>
<dbReference type="EnsemblMetazoa" id="XM_012200818.1">
    <property type="protein sequence ID" value="XP_012056208.1"/>
    <property type="gene ID" value="LOC105619295"/>
</dbReference>